<comment type="similarity">
    <text evidence="1 5">Belongs to the TUBGCP family.</text>
</comment>
<keyword evidence="2 5" id="KW-0963">Cytoplasm</keyword>
<dbReference type="GO" id="GO:0044732">
    <property type="term" value="C:mitotic spindle pole body"/>
    <property type="evidence" value="ECO:0007669"/>
    <property type="project" value="TreeGrafter"/>
</dbReference>
<feature type="region of interest" description="Disordered" evidence="6">
    <location>
        <begin position="1"/>
        <end position="118"/>
    </location>
</feature>
<dbReference type="GO" id="GO:0007020">
    <property type="term" value="P:microtubule nucleation"/>
    <property type="evidence" value="ECO:0007669"/>
    <property type="project" value="InterPro"/>
</dbReference>
<dbReference type="InterPro" id="IPR040457">
    <property type="entry name" value="GCP_C"/>
</dbReference>
<dbReference type="GO" id="GO:0000930">
    <property type="term" value="C:gamma-tubulin complex"/>
    <property type="evidence" value="ECO:0007669"/>
    <property type="project" value="TreeGrafter"/>
</dbReference>
<evidence type="ECO:0000259" key="7">
    <source>
        <dbReference type="Pfam" id="PF04130"/>
    </source>
</evidence>
<name>A0A9P4LX34_9PEZI</name>
<evidence type="ECO:0000256" key="6">
    <source>
        <dbReference type="SAM" id="MobiDB-lite"/>
    </source>
</evidence>
<feature type="compositionally biased region" description="Low complexity" evidence="6">
    <location>
        <begin position="13"/>
        <end position="27"/>
    </location>
</feature>
<keyword evidence="3 5" id="KW-0493">Microtubule</keyword>
<evidence type="ECO:0000256" key="2">
    <source>
        <dbReference type="ARBA" id="ARBA00022490"/>
    </source>
</evidence>
<feature type="domain" description="Gamma tubulin complex component protein N-terminal" evidence="8">
    <location>
        <begin position="161"/>
        <end position="496"/>
    </location>
</feature>
<evidence type="ECO:0000259" key="8">
    <source>
        <dbReference type="Pfam" id="PF17681"/>
    </source>
</evidence>
<feature type="domain" description="Gamma tubulin complex component C-terminal" evidence="7">
    <location>
        <begin position="501"/>
        <end position="876"/>
    </location>
</feature>
<dbReference type="FunFam" id="1.20.120.1900:FF:000011">
    <property type="entry name" value="Spindle pole body component"/>
    <property type="match status" value="1"/>
</dbReference>
<dbReference type="GO" id="GO:0051225">
    <property type="term" value="P:spindle assembly"/>
    <property type="evidence" value="ECO:0007669"/>
    <property type="project" value="TreeGrafter"/>
</dbReference>
<keyword evidence="4 5" id="KW-0206">Cytoskeleton</keyword>
<feature type="compositionally biased region" description="Basic and acidic residues" evidence="6">
    <location>
        <begin position="28"/>
        <end position="54"/>
    </location>
</feature>
<dbReference type="GO" id="GO:0051321">
    <property type="term" value="P:meiotic cell cycle"/>
    <property type="evidence" value="ECO:0007669"/>
    <property type="project" value="TreeGrafter"/>
</dbReference>
<proteinExistence type="inferred from homology"/>
<dbReference type="Pfam" id="PF04130">
    <property type="entry name" value="GCP_C_terminal"/>
    <property type="match status" value="1"/>
</dbReference>
<dbReference type="GO" id="GO:0000278">
    <property type="term" value="P:mitotic cell cycle"/>
    <property type="evidence" value="ECO:0007669"/>
    <property type="project" value="TreeGrafter"/>
</dbReference>
<dbReference type="GO" id="GO:0000922">
    <property type="term" value="C:spindle pole"/>
    <property type="evidence" value="ECO:0007669"/>
    <property type="project" value="InterPro"/>
</dbReference>
<dbReference type="PANTHER" id="PTHR19302">
    <property type="entry name" value="GAMMA TUBULIN COMPLEX PROTEIN"/>
    <property type="match status" value="1"/>
</dbReference>
<dbReference type="OrthoDB" id="2192946at2759"/>
<dbReference type="InterPro" id="IPR007259">
    <property type="entry name" value="GCP"/>
</dbReference>
<dbReference type="Pfam" id="PF17681">
    <property type="entry name" value="GCP_N_terminal"/>
    <property type="match status" value="1"/>
</dbReference>
<dbReference type="GO" id="GO:0005874">
    <property type="term" value="C:microtubule"/>
    <property type="evidence" value="ECO:0007669"/>
    <property type="project" value="UniProtKB-KW"/>
</dbReference>
<dbReference type="PANTHER" id="PTHR19302:SF13">
    <property type="entry name" value="GAMMA-TUBULIN COMPLEX COMPONENT 2"/>
    <property type="match status" value="1"/>
</dbReference>
<comment type="caution">
    <text evidence="9">The sequence shown here is derived from an EMBL/GenBank/DDBJ whole genome shotgun (WGS) entry which is preliminary data.</text>
</comment>
<dbReference type="GO" id="GO:0051011">
    <property type="term" value="F:microtubule minus-end binding"/>
    <property type="evidence" value="ECO:0007669"/>
    <property type="project" value="TreeGrafter"/>
</dbReference>
<dbReference type="Gene3D" id="1.20.120.1900">
    <property type="entry name" value="Gamma-tubulin complex, C-terminal domain"/>
    <property type="match status" value="1"/>
</dbReference>
<feature type="compositionally biased region" description="Basic and acidic residues" evidence="6">
    <location>
        <begin position="77"/>
        <end position="86"/>
    </location>
</feature>
<dbReference type="GO" id="GO:0031122">
    <property type="term" value="P:cytoplasmic microtubule organization"/>
    <property type="evidence" value="ECO:0007669"/>
    <property type="project" value="TreeGrafter"/>
</dbReference>
<evidence type="ECO:0000256" key="1">
    <source>
        <dbReference type="ARBA" id="ARBA00010337"/>
    </source>
</evidence>
<dbReference type="AlphaFoldDB" id="A0A9P4LX34"/>
<evidence type="ECO:0000256" key="5">
    <source>
        <dbReference type="RuleBase" id="RU363050"/>
    </source>
</evidence>
<evidence type="ECO:0000313" key="10">
    <source>
        <dbReference type="Proteomes" id="UP000799776"/>
    </source>
</evidence>
<dbReference type="Proteomes" id="UP000799776">
    <property type="component" value="Unassembled WGS sequence"/>
</dbReference>
<sequence>MSARPKSYPTGERVPSSSRPRVPSSSVRDQEKHGSSTRDRRQTTTTATERRTERNNVLTREQVTVKRGPLKSSTTDSARKARDGARAPKPSSLAASSHSDTKKSDGEPPAPWDPQASLVPYTTAPLASRISTPPLASTAPPTLQPQPLNQLSLEDQEAAVIEDLLFVFMGFEGQYIRFAESFNPSEEKHRLEGPKYRTLPGLDPSLRDLTTSMLKMATHYAALEAFVEVQSREEYGAVNHSLCAAVRKLLKDYLVLMAQLEHQMLTNSTFTLHVLNLHTKPTSHMLFQLYTMGQELLKANGLVDVEDDESLDETENFEDILESLRDRNTIGQGPLSGKKVCKGGTVLGLISNRLANMSGDPAARTLLTTLLREASRPYMAMLNEWLHHGGIKDPHAEFLIKEQKSIKREKLDQDYTDEYWEKRYTIRDNLVPPQLEAVKDKVLLAGKYLNVVRECGGVDVSKTVQDVPVSFDDPRFLDNVNGAYAYANSSLLNLLLTTHALPARLRSLKHYFFLDRSDFFSYFLELGTSELKKPAKSVNVGKLQSLLDIVVRQPGSVAAEDPYKEDVRVSINENSLTNWLMKIVTVTGLDQDAATGSFSNYTPAAQSANITDDKDIAGFDALVLDYDVPFPLSLVVSRVTLTRYQLIFRYLLSLRHLETLLVSSWTDHNKVLSWRHRSKDPKIEMWKRKAWTLRARMLVFVQQLLYYSTAEVIEPNWHAMISRLNAGTDNTAKAADGSPQVKRTVDELMQDHVDFLATCLKECMLTNSKLLKINSKILNTCTMFANYTASLSRYLVSADSDLASSSTAQHNAANSHHRSTSASSMGYDPTKLAKMVDLLQKYEDNFTKHLRILLDTLNYYAATETVVFLSLCARLSTASEGLGIGTVVGQGVYG</sequence>
<protein>
    <recommendedName>
        <fullName evidence="5">Spindle pole body component</fullName>
    </recommendedName>
</protein>
<organism evidence="9 10">
    <name type="scientific">Saccharata proteae CBS 121410</name>
    <dbReference type="NCBI Taxonomy" id="1314787"/>
    <lineage>
        <taxon>Eukaryota</taxon>
        <taxon>Fungi</taxon>
        <taxon>Dikarya</taxon>
        <taxon>Ascomycota</taxon>
        <taxon>Pezizomycotina</taxon>
        <taxon>Dothideomycetes</taxon>
        <taxon>Dothideomycetes incertae sedis</taxon>
        <taxon>Botryosphaeriales</taxon>
        <taxon>Saccharataceae</taxon>
        <taxon>Saccharata</taxon>
    </lineage>
</organism>
<dbReference type="InterPro" id="IPR041470">
    <property type="entry name" value="GCP_N"/>
</dbReference>
<dbReference type="EMBL" id="ML978728">
    <property type="protein sequence ID" value="KAF2085711.1"/>
    <property type="molecule type" value="Genomic_DNA"/>
</dbReference>
<evidence type="ECO:0000256" key="3">
    <source>
        <dbReference type="ARBA" id="ARBA00022701"/>
    </source>
</evidence>
<dbReference type="GO" id="GO:0043015">
    <property type="term" value="F:gamma-tubulin binding"/>
    <property type="evidence" value="ECO:0007669"/>
    <property type="project" value="InterPro"/>
</dbReference>
<evidence type="ECO:0000256" key="4">
    <source>
        <dbReference type="ARBA" id="ARBA00023212"/>
    </source>
</evidence>
<comment type="subcellular location">
    <subcellularLocation>
        <location evidence="5">Cytoplasm</location>
        <location evidence="5">Cytoskeleton</location>
        <location evidence="5">Microtubule organizing center</location>
    </subcellularLocation>
</comment>
<keyword evidence="10" id="KW-1185">Reference proteome</keyword>
<accession>A0A9P4LX34</accession>
<reference evidence="9" key="1">
    <citation type="journal article" date="2020" name="Stud. Mycol.">
        <title>101 Dothideomycetes genomes: a test case for predicting lifestyles and emergence of pathogens.</title>
        <authorList>
            <person name="Haridas S."/>
            <person name="Albert R."/>
            <person name="Binder M."/>
            <person name="Bloem J."/>
            <person name="Labutti K."/>
            <person name="Salamov A."/>
            <person name="Andreopoulos B."/>
            <person name="Baker S."/>
            <person name="Barry K."/>
            <person name="Bills G."/>
            <person name="Bluhm B."/>
            <person name="Cannon C."/>
            <person name="Castanera R."/>
            <person name="Culley D."/>
            <person name="Daum C."/>
            <person name="Ezra D."/>
            <person name="Gonzalez J."/>
            <person name="Henrissat B."/>
            <person name="Kuo A."/>
            <person name="Liang C."/>
            <person name="Lipzen A."/>
            <person name="Lutzoni F."/>
            <person name="Magnuson J."/>
            <person name="Mondo S."/>
            <person name="Nolan M."/>
            <person name="Ohm R."/>
            <person name="Pangilinan J."/>
            <person name="Park H.-J."/>
            <person name="Ramirez L."/>
            <person name="Alfaro M."/>
            <person name="Sun H."/>
            <person name="Tritt A."/>
            <person name="Yoshinaga Y."/>
            <person name="Zwiers L.-H."/>
            <person name="Turgeon B."/>
            <person name="Goodwin S."/>
            <person name="Spatafora J."/>
            <person name="Crous P."/>
            <person name="Grigoriev I."/>
        </authorList>
    </citation>
    <scope>NUCLEOTIDE SEQUENCE</scope>
    <source>
        <strain evidence="9">CBS 121410</strain>
    </source>
</reference>
<evidence type="ECO:0000313" key="9">
    <source>
        <dbReference type="EMBL" id="KAF2085711.1"/>
    </source>
</evidence>
<feature type="compositionally biased region" description="Polar residues" evidence="6">
    <location>
        <begin position="807"/>
        <end position="824"/>
    </location>
</feature>
<gene>
    <name evidence="9" type="ORF">K490DRAFT_74875</name>
</gene>
<feature type="region of interest" description="Disordered" evidence="6">
    <location>
        <begin position="807"/>
        <end position="826"/>
    </location>
</feature>
<dbReference type="InterPro" id="IPR042241">
    <property type="entry name" value="GCP_C_sf"/>
</dbReference>